<comment type="catalytic activity">
    <reaction evidence="1 7 8">
        <text>ATP-dependent breakage, passage and rejoining of double-stranded DNA.</text>
        <dbReference type="EC" id="5.6.2.2"/>
    </reaction>
</comment>
<dbReference type="NCBIfam" id="NF004044">
    <property type="entry name" value="PRK05561.1"/>
    <property type="match status" value="1"/>
</dbReference>
<evidence type="ECO:0000256" key="1">
    <source>
        <dbReference type="ARBA" id="ARBA00000185"/>
    </source>
</evidence>
<keyword evidence="6 7" id="KW-0413">Isomerase</keyword>
<dbReference type="Pfam" id="PF00521">
    <property type="entry name" value="DNA_topoisoIV"/>
    <property type="match status" value="1"/>
</dbReference>
<feature type="site" description="Interaction with DNA" evidence="7">
    <location>
        <position position="41"/>
    </location>
</feature>
<feature type="site" description="Interaction with DNA" evidence="7">
    <location>
        <position position="90"/>
    </location>
</feature>
<comment type="subunit">
    <text evidence="7">Heterotetramer composed of ParC and ParE.</text>
</comment>
<proteinExistence type="inferred from homology"/>
<feature type="coiled-coil region" evidence="9">
    <location>
        <begin position="435"/>
        <end position="502"/>
    </location>
</feature>
<keyword evidence="3 7" id="KW-0799">Topoisomerase</keyword>
<evidence type="ECO:0000256" key="9">
    <source>
        <dbReference type="SAM" id="Coils"/>
    </source>
</evidence>
<evidence type="ECO:0000259" key="10">
    <source>
        <dbReference type="PROSITE" id="PS52040"/>
    </source>
</evidence>
<dbReference type="CDD" id="cd00187">
    <property type="entry name" value="TOP4c"/>
    <property type="match status" value="1"/>
</dbReference>
<organism evidence="11 12">
    <name type="scientific">Rossellomorea oryzaecorticis</name>
    <dbReference type="NCBI Taxonomy" id="1396505"/>
    <lineage>
        <taxon>Bacteria</taxon>
        <taxon>Bacillati</taxon>
        <taxon>Bacillota</taxon>
        <taxon>Bacilli</taxon>
        <taxon>Bacillales</taxon>
        <taxon>Bacillaceae</taxon>
        <taxon>Rossellomorea</taxon>
    </lineage>
</organism>
<dbReference type="InterPro" id="IPR050220">
    <property type="entry name" value="Type_II_DNA_Topoisomerases"/>
</dbReference>
<dbReference type="Gene3D" id="3.30.1360.40">
    <property type="match status" value="1"/>
</dbReference>
<keyword evidence="9" id="KW-0175">Coiled coil</keyword>
<comment type="caution">
    <text evidence="11">The sequence shown here is derived from an EMBL/GenBank/DDBJ whole genome shotgun (WGS) entry which is preliminary data.</text>
</comment>
<feature type="active site" description="O-(5'-phospho-DNA)-tyrosine intermediate" evidence="7 8">
    <location>
        <position position="121"/>
    </location>
</feature>
<keyword evidence="12" id="KW-1185">Reference proteome</keyword>
<dbReference type="RefSeq" id="WP_341982281.1">
    <property type="nucleotide sequence ID" value="NZ_JBBYAF010000012.1"/>
</dbReference>
<dbReference type="SMART" id="SM00434">
    <property type="entry name" value="TOP4c"/>
    <property type="match status" value="1"/>
</dbReference>
<dbReference type="SUPFAM" id="SSF56719">
    <property type="entry name" value="Type II DNA topoisomerase"/>
    <property type="match status" value="1"/>
</dbReference>
<dbReference type="NCBIfam" id="TIGR01063">
    <property type="entry name" value="gyrA"/>
    <property type="match status" value="1"/>
</dbReference>
<feature type="site" description="Interaction with DNA" evidence="7">
    <location>
        <position position="79"/>
    </location>
</feature>
<dbReference type="Pfam" id="PF03989">
    <property type="entry name" value="DNA_gyraseA_C"/>
    <property type="match status" value="5"/>
</dbReference>
<evidence type="ECO:0000313" key="11">
    <source>
        <dbReference type="EMBL" id="MEL3972222.1"/>
    </source>
</evidence>
<dbReference type="EMBL" id="JBBYAF010000012">
    <property type="protein sequence ID" value="MEL3972222.1"/>
    <property type="molecule type" value="Genomic_DNA"/>
</dbReference>
<evidence type="ECO:0000256" key="6">
    <source>
        <dbReference type="ARBA" id="ARBA00023235"/>
    </source>
</evidence>
<feature type="domain" description="Topo IIA-type catalytic" evidence="10">
    <location>
        <begin position="33"/>
        <end position="499"/>
    </location>
</feature>
<dbReference type="PROSITE" id="PS52040">
    <property type="entry name" value="TOPO_IIA"/>
    <property type="match status" value="1"/>
</dbReference>
<dbReference type="PANTHER" id="PTHR43493:SF9">
    <property type="entry name" value="DNA TOPOISOMERASE 4 SUBUNIT A"/>
    <property type="match status" value="1"/>
</dbReference>
<dbReference type="Gene3D" id="2.120.10.90">
    <property type="entry name" value="DNA gyrase/topoisomerase IV, subunit A, C-terminal"/>
    <property type="match status" value="1"/>
</dbReference>
<dbReference type="InterPro" id="IPR013757">
    <property type="entry name" value="Topo_IIA_A_a_sf"/>
</dbReference>
<protein>
    <recommendedName>
        <fullName evidence="7">DNA topoisomerase 4 subunit A</fullName>
        <ecNumber evidence="7">5.6.2.2</ecNumber>
    </recommendedName>
    <alternativeName>
        <fullName evidence="7">Topoisomerase IV subunit A</fullName>
    </alternativeName>
</protein>
<accession>A0ABU9K800</accession>
<dbReference type="HAMAP" id="MF_00937">
    <property type="entry name" value="ParC_type2"/>
    <property type="match status" value="1"/>
</dbReference>
<keyword evidence="4 7" id="KW-0238">DNA-binding</keyword>
<evidence type="ECO:0000256" key="2">
    <source>
        <dbReference type="ARBA" id="ARBA00022475"/>
    </source>
</evidence>
<reference evidence="11 12" key="1">
    <citation type="submission" date="2024-04" db="EMBL/GenBank/DDBJ databases">
        <title>Bacillus oryzaecorticis sp. nov., a moderately halophilic bacterium isolated from rice husks.</title>
        <authorList>
            <person name="Zhu H.-S."/>
        </authorList>
    </citation>
    <scope>NUCLEOTIDE SEQUENCE [LARGE SCALE GENOMIC DNA]</scope>
    <source>
        <strain evidence="11 12">ZC255</strain>
    </source>
</reference>
<feature type="site" description="Transition state stabilizer" evidence="7">
    <location>
        <position position="120"/>
    </location>
</feature>
<dbReference type="GO" id="GO:0003918">
    <property type="term" value="F:DNA topoisomerase type II (double strand cut, ATP-hydrolyzing) activity"/>
    <property type="evidence" value="ECO:0007669"/>
    <property type="project" value="UniProtKB-EC"/>
</dbReference>
<dbReference type="InterPro" id="IPR002205">
    <property type="entry name" value="Topo_IIA_dom_A"/>
</dbReference>
<dbReference type="NCBIfam" id="NF004043">
    <property type="entry name" value="PRK05560.1"/>
    <property type="match status" value="1"/>
</dbReference>
<dbReference type="InterPro" id="IPR013760">
    <property type="entry name" value="Topo_IIA-like_dom_sf"/>
</dbReference>
<evidence type="ECO:0000256" key="8">
    <source>
        <dbReference type="PROSITE-ProRule" id="PRU01384"/>
    </source>
</evidence>
<evidence type="ECO:0000313" key="12">
    <source>
        <dbReference type="Proteomes" id="UP001389717"/>
    </source>
</evidence>
<dbReference type="InterPro" id="IPR005741">
    <property type="entry name" value="TopoIV_A_Gpos"/>
</dbReference>
<comment type="function">
    <text evidence="7">Topoisomerase IV is essential for chromosome segregation. It relaxes supercoiled DNA. Performs the decatenation events required during the replication of a circular DNA molecule.</text>
</comment>
<comment type="subcellular location">
    <subcellularLocation>
        <location evidence="7">Cell membrane</location>
        <topology evidence="7">Peripheral membrane protein</topology>
    </subcellularLocation>
</comment>
<sequence length="809" mass="91772">MTTVERYQDLPLEEVLGDRFGRYSKYIIQERALPDARDGLKPVQRRILYAMYVDGNTQEKGFRKSAKTVGNVIGNYHPHGDTSVYDAMVRMSQTWKVRNYLVEMHGNNGSIDGDPPAAMRYTEARLSAISMELLRDIDKNTVEFIPNFDDTSSEPTVLPSRFPNLLVNGSTGISAGYATDIPPHHLGEVIDATIMRIEKPESSVDDLMTVMKGPDFPTGGIIQGVDGIKKAYETGKGKVVVRGKAEVENIRGSKQQIIITEIPYEVNKANLVKKMDEFRLDRKVEGIAEVRDETDREGLRIVIELKKDADANGVLNYLYKNTDLQISYNFNMVAIHNRRPKLMGLRELLDAYIKHQKEVVTNRTKHDLKKASDRQHIVEGLMKALSILDEVIASIRASKDKKDAKLNLIDQFQFTEAQSEAIVSLQLYRLTNTDITALRIEAEELQKLIAELTGILESENKLFNVIKKELKTIKKQFADARRTQIEEKIEEIKINLEVLIASEDVMVSVTRDGYIKRTSLRSYAASNGQDLAMKETDRLLAQYEMNTTDVLLVFTNKGNYIYCPVHELPDIRWKDLGQHVGNIVPIDRDEQVLKAIPIKEFNEEQYLLFITRNGMTKKSELSQYKAQRYSRPLVAINLKGDDSLVDVHLTDGKQDLFLATNLSYGLWFAEEDVSIVGPRAAGVKGINLKEDDYVVSGKVITDPLKQYIFLVTHRGAVKKMKISEFEKTTRAKRGVIMLRELKSNPHRVVRIEVVNDSDTVELLSKKGKNELIKITDLRANDRYSNGSFIIDEAESGPVIETWLKPTENE</sequence>
<dbReference type="Gene3D" id="3.90.199.10">
    <property type="entry name" value="Topoisomerase II, domain 5"/>
    <property type="match status" value="1"/>
</dbReference>
<dbReference type="Gene3D" id="1.10.268.10">
    <property type="entry name" value="Topoisomerase, domain 3"/>
    <property type="match status" value="1"/>
</dbReference>
<keyword evidence="5 7" id="KW-0472">Membrane</keyword>
<keyword evidence="2 7" id="KW-1003">Cell membrane</keyword>
<evidence type="ECO:0000256" key="4">
    <source>
        <dbReference type="ARBA" id="ARBA00023125"/>
    </source>
</evidence>
<evidence type="ECO:0000256" key="3">
    <source>
        <dbReference type="ARBA" id="ARBA00023029"/>
    </source>
</evidence>
<comment type="similarity">
    <text evidence="7">Belongs to the type II topoisomerase GyrA/ParC subunit family. ParC type 2 subfamily.</text>
</comment>
<dbReference type="InterPro" id="IPR035516">
    <property type="entry name" value="Gyrase/topoIV_suA_C"/>
</dbReference>
<feature type="site" description="Interaction with DNA" evidence="7">
    <location>
        <position position="77"/>
    </location>
</feature>
<dbReference type="EC" id="5.6.2.2" evidence="7"/>
<dbReference type="InterPro" id="IPR006691">
    <property type="entry name" value="GyrA/parC_rep"/>
</dbReference>
<evidence type="ECO:0000256" key="7">
    <source>
        <dbReference type="HAMAP-Rule" id="MF_00937"/>
    </source>
</evidence>
<dbReference type="InterPro" id="IPR013758">
    <property type="entry name" value="Topo_IIA_A/C_ab"/>
</dbReference>
<evidence type="ECO:0000256" key="5">
    <source>
        <dbReference type="ARBA" id="ARBA00023136"/>
    </source>
</evidence>
<name>A0ABU9K800_9BACI</name>
<dbReference type="PANTHER" id="PTHR43493">
    <property type="entry name" value="DNA GYRASE/TOPOISOMERASE SUBUNIT A"/>
    <property type="match status" value="1"/>
</dbReference>
<dbReference type="SUPFAM" id="SSF101904">
    <property type="entry name" value="GyrA/ParC C-terminal domain-like"/>
    <property type="match status" value="1"/>
</dbReference>
<dbReference type="Proteomes" id="UP001389717">
    <property type="component" value="Unassembled WGS sequence"/>
</dbReference>
<gene>
    <name evidence="7 11" type="primary">parC</name>
    <name evidence="11" type="ORF">AAEO50_08030</name>
</gene>
<feature type="site" description="Interaction with DNA" evidence="7">
    <location>
        <position position="96"/>
    </location>
</feature>
<dbReference type="NCBIfam" id="TIGR01061">
    <property type="entry name" value="parC_Gpos"/>
    <property type="match status" value="1"/>
</dbReference>